<evidence type="ECO:0000256" key="1">
    <source>
        <dbReference type="ARBA" id="ARBA00005291"/>
    </source>
</evidence>
<gene>
    <name evidence="4" type="ORF">C0Z16_31085</name>
    <name evidence="3" type="ORF">LMG27174_06314</name>
</gene>
<dbReference type="InterPro" id="IPR012577">
    <property type="entry name" value="NIPSNAP"/>
</dbReference>
<dbReference type="Gene3D" id="3.30.70.100">
    <property type="match status" value="1"/>
</dbReference>
<dbReference type="InterPro" id="IPR011008">
    <property type="entry name" value="Dimeric_a/b-barrel"/>
</dbReference>
<evidence type="ECO:0000313" key="4">
    <source>
        <dbReference type="EMBL" id="PMS24445.1"/>
    </source>
</evidence>
<comment type="similarity">
    <text evidence="1">Belongs to the NipSnap family.</text>
</comment>
<proteinExistence type="inferred from homology"/>
<dbReference type="InterPro" id="IPR051557">
    <property type="entry name" value="NipSnap_domain"/>
</dbReference>
<dbReference type="Proteomes" id="UP000235659">
    <property type="component" value="Unassembled WGS sequence"/>
</dbReference>
<dbReference type="RefSeq" id="WP_102635875.1">
    <property type="nucleotide sequence ID" value="NZ_CADIJZ010000034.1"/>
</dbReference>
<dbReference type="SUPFAM" id="SSF54909">
    <property type="entry name" value="Dimeric alpha+beta barrel"/>
    <property type="match status" value="1"/>
</dbReference>
<dbReference type="PANTHER" id="PTHR21017:SF17">
    <property type="entry name" value="PROTEIN NIPSNAP"/>
    <property type="match status" value="1"/>
</dbReference>
<dbReference type="AlphaFoldDB" id="A0A2N7W4X0"/>
<dbReference type="Pfam" id="PF07978">
    <property type="entry name" value="NIPSNAP"/>
    <property type="match status" value="1"/>
</dbReference>
<accession>A0A2N7W4X0</accession>
<feature type="domain" description="NIPSNAP" evidence="2">
    <location>
        <begin position="3"/>
        <end position="104"/>
    </location>
</feature>
<dbReference type="EMBL" id="CADIJZ010000034">
    <property type="protein sequence ID" value="CAB3736789.1"/>
    <property type="molecule type" value="Genomic_DNA"/>
</dbReference>
<dbReference type="Proteomes" id="UP000494205">
    <property type="component" value="Unassembled WGS sequence"/>
</dbReference>
<reference evidence="3 6" key="2">
    <citation type="submission" date="2020-04" db="EMBL/GenBank/DDBJ databases">
        <authorList>
            <person name="De Canck E."/>
        </authorList>
    </citation>
    <scope>NUCLEOTIDE SEQUENCE [LARGE SCALE GENOMIC DNA]</scope>
    <source>
        <strain evidence="3 6">LMG 27174</strain>
    </source>
</reference>
<evidence type="ECO:0000313" key="6">
    <source>
        <dbReference type="Proteomes" id="UP000494205"/>
    </source>
</evidence>
<protein>
    <submittedName>
        <fullName evidence="4">NIPSNAP family protein</fullName>
    </submittedName>
</protein>
<dbReference type="EMBL" id="PNXY01000035">
    <property type="protein sequence ID" value="PMS24445.1"/>
    <property type="molecule type" value="Genomic_DNA"/>
</dbReference>
<dbReference type="PANTHER" id="PTHR21017">
    <property type="entry name" value="NIPSNAP-RELATED"/>
    <property type="match status" value="1"/>
</dbReference>
<reference evidence="4 5" key="1">
    <citation type="submission" date="2018-01" db="EMBL/GenBank/DDBJ databases">
        <title>Whole genome analyses suggest that Burkholderia sensu lato contains two further novel genera in the rhizoxinica-symbiotica group Mycetohabitans gen. nov., and Trinickia gen. nov.: implications for the evolution of diazotrophy and nodulation in the Burkholderiaceae.</title>
        <authorList>
            <person name="Estrada-de los Santos P."/>
            <person name="Palmer M."/>
            <person name="Chavez-Ramirez B."/>
            <person name="Beukes C."/>
            <person name="Steenkamp E.T."/>
            <person name="Hirsch A.M."/>
            <person name="Manyaka P."/>
            <person name="Maluk M."/>
            <person name="Lafos M."/>
            <person name="Crook M."/>
            <person name="Gross E."/>
            <person name="Simon M.F."/>
            <person name="Bueno dos Reis Junior F."/>
            <person name="Poole P.S."/>
            <person name="Venter S.N."/>
            <person name="James E.K."/>
        </authorList>
    </citation>
    <scope>NUCLEOTIDE SEQUENCE [LARGE SCALE GENOMIC DNA]</scope>
    <source>
        <strain evidence="4 5">WSM 3937</strain>
    </source>
</reference>
<evidence type="ECO:0000259" key="2">
    <source>
        <dbReference type="Pfam" id="PF07978"/>
    </source>
</evidence>
<evidence type="ECO:0000313" key="5">
    <source>
        <dbReference type="Proteomes" id="UP000235659"/>
    </source>
</evidence>
<keyword evidence="5" id="KW-1185">Reference proteome</keyword>
<organism evidence="3 6">
    <name type="scientific">Paraburkholderia rhynchosiae</name>
    <dbReference type="NCBI Taxonomy" id="487049"/>
    <lineage>
        <taxon>Bacteria</taxon>
        <taxon>Pseudomonadati</taxon>
        <taxon>Pseudomonadota</taxon>
        <taxon>Betaproteobacteria</taxon>
        <taxon>Burkholderiales</taxon>
        <taxon>Burkholderiaceae</taxon>
        <taxon>Paraburkholderia</taxon>
    </lineage>
</organism>
<name>A0A2N7W4X0_9BURK</name>
<evidence type="ECO:0000313" key="3">
    <source>
        <dbReference type="EMBL" id="CAB3736789.1"/>
    </source>
</evidence>
<sequence length="106" mass="12491">MIVEIRTYTCRVGSVPLFLEAYEKEGLPLQREYLGEPIGWFVSEVGSLNEVVHLWRFEDMADRETRRAAMQQDERWRTFLRSMAASNHLISQESSIYRPTSFSKMQ</sequence>